<dbReference type="SMART" id="SM00220">
    <property type="entry name" value="S_TKc"/>
    <property type="match status" value="1"/>
</dbReference>
<dbReference type="EC" id="2.7.11.1" evidence="1"/>
<proteinExistence type="predicted"/>
<feature type="region of interest" description="Disordered" evidence="9">
    <location>
        <begin position="357"/>
        <end position="380"/>
    </location>
</feature>
<comment type="catalytic activity">
    <reaction evidence="8">
        <text>L-seryl-[protein] + ATP = O-phospho-L-seryl-[protein] + ADP + H(+)</text>
        <dbReference type="Rhea" id="RHEA:17989"/>
        <dbReference type="Rhea" id="RHEA-COMP:9863"/>
        <dbReference type="Rhea" id="RHEA-COMP:11604"/>
        <dbReference type="ChEBI" id="CHEBI:15378"/>
        <dbReference type="ChEBI" id="CHEBI:29999"/>
        <dbReference type="ChEBI" id="CHEBI:30616"/>
        <dbReference type="ChEBI" id="CHEBI:83421"/>
        <dbReference type="ChEBI" id="CHEBI:456216"/>
        <dbReference type="EC" id="2.7.11.1"/>
    </reaction>
</comment>
<dbReference type="SUPFAM" id="SSF56112">
    <property type="entry name" value="Protein kinase-like (PK-like)"/>
    <property type="match status" value="1"/>
</dbReference>
<dbReference type="InterPro" id="IPR008271">
    <property type="entry name" value="Ser/Thr_kinase_AS"/>
</dbReference>
<evidence type="ECO:0000256" key="7">
    <source>
        <dbReference type="ARBA" id="ARBA00047899"/>
    </source>
</evidence>
<keyword evidence="6" id="KW-0067">ATP-binding</keyword>
<dbReference type="Gene3D" id="1.10.510.10">
    <property type="entry name" value="Transferase(Phosphotransferase) domain 1"/>
    <property type="match status" value="1"/>
</dbReference>
<evidence type="ECO:0000256" key="1">
    <source>
        <dbReference type="ARBA" id="ARBA00012513"/>
    </source>
</evidence>
<dbReference type="InterPro" id="IPR053235">
    <property type="entry name" value="Ser_Thr_kinase"/>
</dbReference>
<comment type="catalytic activity">
    <reaction evidence="7">
        <text>L-threonyl-[protein] + ATP = O-phospho-L-threonyl-[protein] + ADP + H(+)</text>
        <dbReference type="Rhea" id="RHEA:46608"/>
        <dbReference type="Rhea" id="RHEA-COMP:11060"/>
        <dbReference type="Rhea" id="RHEA-COMP:11605"/>
        <dbReference type="ChEBI" id="CHEBI:15378"/>
        <dbReference type="ChEBI" id="CHEBI:30013"/>
        <dbReference type="ChEBI" id="CHEBI:30616"/>
        <dbReference type="ChEBI" id="CHEBI:61977"/>
        <dbReference type="ChEBI" id="CHEBI:456216"/>
        <dbReference type="EC" id="2.7.11.1"/>
    </reaction>
</comment>
<gene>
    <name evidence="11" type="ORF">M9Y10_020800</name>
</gene>
<evidence type="ECO:0000256" key="2">
    <source>
        <dbReference type="ARBA" id="ARBA00022527"/>
    </source>
</evidence>
<evidence type="ECO:0000256" key="3">
    <source>
        <dbReference type="ARBA" id="ARBA00022679"/>
    </source>
</evidence>
<keyword evidence="4" id="KW-0547">Nucleotide-binding</keyword>
<dbReference type="InterPro" id="IPR011009">
    <property type="entry name" value="Kinase-like_dom_sf"/>
</dbReference>
<dbReference type="PANTHER" id="PTHR24361:SF433">
    <property type="entry name" value="PROTEIN KINASE DOMAIN-CONTAINING PROTEIN"/>
    <property type="match status" value="1"/>
</dbReference>
<dbReference type="EMBL" id="JAPFFF010000030">
    <property type="protein sequence ID" value="KAK8845874.1"/>
    <property type="molecule type" value="Genomic_DNA"/>
</dbReference>
<dbReference type="Proteomes" id="UP001470230">
    <property type="component" value="Unassembled WGS sequence"/>
</dbReference>
<evidence type="ECO:0000259" key="10">
    <source>
        <dbReference type="PROSITE" id="PS50011"/>
    </source>
</evidence>
<dbReference type="InterPro" id="IPR000719">
    <property type="entry name" value="Prot_kinase_dom"/>
</dbReference>
<accession>A0ABR2HFT4</accession>
<evidence type="ECO:0000256" key="5">
    <source>
        <dbReference type="ARBA" id="ARBA00022777"/>
    </source>
</evidence>
<organism evidence="11 12">
    <name type="scientific">Tritrichomonas musculus</name>
    <dbReference type="NCBI Taxonomy" id="1915356"/>
    <lineage>
        <taxon>Eukaryota</taxon>
        <taxon>Metamonada</taxon>
        <taxon>Parabasalia</taxon>
        <taxon>Tritrichomonadida</taxon>
        <taxon>Tritrichomonadidae</taxon>
        <taxon>Tritrichomonas</taxon>
    </lineage>
</organism>
<evidence type="ECO:0000256" key="8">
    <source>
        <dbReference type="ARBA" id="ARBA00048679"/>
    </source>
</evidence>
<feature type="domain" description="Protein kinase" evidence="10">
    <location>
        <begin position="21"/>
        <end position="270"/>
    </location>
</feature>
<dbReference type="CDD" id="cd00180">
    <property type="entry name" value="PKc"/>
    <property type="match status" value="1"/>
</dbReference>
<reference evidence="11 12" key="1">
    <citation type="submission" date="2024-04" db="EMBL/GenBank/DDBJ databases">
        <title>Tritrichomonas musculus Genome.</title>
        <authorList>
            <person name="Alves-Ferreira E."/>
            <person name="Grigg M."/>
            <person name="Lorenzi H."/>
            <person name="Galac M."/>
        </authorList>
    </citation>
    <scope>NUCLEOTIDE SEQUENCE [LARGE SCALE GENOMIC DNA]</scope>
    <source>
        <strain evidence="11 12">EAF2021</strain>
    </source>
</reference>
<evidence type="ECO:0000256" key="4">
    <source>
        <dbReference type="ARBA" id="ARBA00022741"/>
    </source>
</evidence>
<keyword evidence="12" id="KW-1185">Reference proteome</keyword>
<comment type="caution">
    <text evidence="11">The sequence shown here is derived from an EMBL/GenBank/DDBJ whole genome shotgun (WGS) entry which is preliminary data.</text>
</comment>
<name>A0ABR2HFT4_9EUKA</name>
<keyword evidence="3" id="KW-0808">Transferase</keyword>
<evidence type="ECO:0000256" key="6">
    <source>
        <dbReference type="ARBA" id="ARBA00022840"/>
    </source>
</evidence>
<dbReference type="Pfam" id="PF00069">
    <property type="entry name" value="Pkinase"/>
    <property type="match status" value="1"/>
</dbReference>
<sequence>MFSTQTDDDYKINIPLTFNGYDSIEYIDNGSFSAVVKVQDRLSKQFFAAKIISKNDLMNKNQMKVIKNEIDILRSINHPNIIKFYKSFEIRNSQKEEFIVIIEEFCKNGNLVKYLTEFGLRNEKEKKEIELGLISAIGYLHERGIAHCDIKLDNILIDEKHQAKLCDFGLSIRVKNSQNVVRWGTVGFNSPELYKDGDIDFIKSDIWSLGITLYGITELELPYQSLEDAENCNLAIQTSNDRLRVVVEKCTRYNPIQRPRAKDLLKELYFSFYNYFIDYEKIYQIKKNSDIKFKTETISFPENDVKPIKTHEIKLYDETNLKTYDNSCYSGFEKRNEKQLIDLYEDKIDILEKKKRKSYKNAKNKKANKRKMTKKTHKRYQNGITSSKENEDAQYFIFFKKFKI</sequence>
<dbReference type="PROSITE" id="PS00108">
    <property type="entry name" value="PROTEIN_KINASE_ST"/>
    <property type="match status" value="1"/>
</dbReference>
<protein>
    <recommendedName>
        <fullName evidence="1">non-specific serine/threonine protein kinase</fullName>
        <ecNumber evidence="1">2.7.11.1</ecNumber>
    </recommendedName>
</protein>
<dbReference type="PROSITE" id="PS50011">
    <property type="entry name" value="PROTEIN_KINASE_DOM"/>
    <property type="match status" value="1"/>
</dbReference>
<keyword evidence="2" id="KW-0723">Serine/threonine-protein kinase</keyword>
<evidence type="ECO:0000313" key="12">
    <source>
        <dbReference type="Proteomes" id="UP001470230"/>
    </source>
</evidence>
<evidence type="ECO:0000313" key="11">
    <source>
        <dbReference type="EMBL" id="KAK8845874.1"/>
    </source>
</evidence>
<dbReference type="PANTHER" id="PTHR24361">
    <property type="entry name" value="MITOGEN-ACTIVATED KINASE KINASE KINASE"/>
    <property type="match status" value="1"/>
</dbReference>
<keyword evidence="5" id="KW-0418">Kinase</keyword>
<evidence type="ECO:0000256" key="9">
    <source>
        <dbReference type="SAM" id="MobiDB-lite"/>
    </source>
</evidence>